<dbReference type="PIRSF" id="PIRSF016202">
    <property type="entry name" value="PH1107"/>
    <property type="match status" value="1"/>
</dbReference>
<evidence type="ECO:0000256" key="2">
    <source>
        <dbReference type="ARBA" id="ARBA00022679"/>
    </source>
</evidence>
<dbReference type="RefSeq" id="WP_160179129.1">
    <property type="nucleotide sequence ID" value="NZ_CP047656.1"/>
</dbReference>
<gene>
    <name evidence="5" type="ORF">FX988_01606</name>
</gene>
<sequence>MNDKTLFHARVKDIKAHHETLLSAVNQPTQLSNGIFQRWQNPILTAAHTPLTWRYDFDESRNPYFMERIGINATLNAGSIYFNGKYTVVARVEGNDRKSFFAVAQSDNGVDGFTFWPRPINMPDGEEPDTNIYDMRLTRHEDGYIYGLFCTERKDDTQPDDASAAVAQCGIARTKDLVDWQRLPDLVTYSGQQRNVVLHPEFVEGKYALYTRPQDGFISVGGGGGIGWGLCDSMESAKVEQETIIDHKVYHTISEVKNGQGPAPIKTESGWLHLAHGVRNTAAGLRYVLYMFITDLQQPWVITHKPAGYLLAPESDERVGDVSNVVFSNGWIVNKSEQVFIYYGSSDTRLHVATSTVAQLVDYCLNTPQDGLTTHSSVQAIYDLAAANEGGL</sequence>
<name>A0A857JK72_9ALTE</name>
<comment type="catalytic activity">
    <reaction evidence="4">
        <text>beta-D-mannosyl-(1-&gt;4)-D-glucose + phosphate = alpha-D-mannose 1-phosphate + D-glucose</text>
        <dbReference type="Rhea" id="RHEA:32531"/>
        <dbReference type="ChEBI" id="CHEBI:4167"/>
        <dbReference type="ChEBI" id="CHEBI:43474"/>
        <dbReference type="ChEBI" id="CHEBI:58409"/>
        <dbReference type="ChEBI" id="CHEBI:64351"/>
        <dbReference type="EC" id="2.4.1.281"/>
    </reaction>
</comment>
<organism evidence="5 6">
    <name type="scientific">Paraglaciecola mesophila</name>
    <dbReference type="NCBI Taxonomy" id="197222"/>
    <lineage>
        <taxon>Bacteria</taxon>
        <taxon>Pseudomonadati</taxon>
        <taxon>Pseudomonadota</taxon>
        <taxon>Gammaproteobacteria</taxon>
        <taxon>Alteromonadales</taxon>
        <taxon>Alteromonadaceae</taxon>
        <taxon>Paraglaciecola</taxon>
    </lineage>
</organism>
<dbReference type="Pfam" id="PF04041">
    <property type="entry name" value="Glyco_hydro_130"/>
    <property type="match status" value="1"/>
</dbReference>
<dbReference type="KEGG" id="pmes:FX988_01606"/>
<dbReference type="GO" id="GO:0016758">
    <property type="term" value="F:hexosyltransferase activity"/>
    <property type="evidence" value="ECO:0007669"/>
    <property type="project" value="UniProtKB-UniRule"/>
</dbReference>
<reference evidence="5 6" key="1">
    <citation type="submission" date="2019-12" db="EMBL/GenBank/DDBJ databases">
        <title>Genome sequencing and assembly of endphytes of Porphyra tenera.</title>
        <authorList>
            <person name="Park J.M."/>
            <person name="Shin R."/>
            <person name="Jo S.H."/>
        </authorList>
    </citation>
    <scope>NUCLEOTIDE SEQUENCE [LARGE SCALE GENOMIC DNA]</scope>
    <source>
        <strain evidence="5 6">GPM4</strain>
    </source>
</reference>
<keyword evidence="4" id="KW-0119">Carbohydrate metabolism</keyword>
<evidence type="ECO:0000313" key="5">
    <source>
        <dbReference type="EMBL" id="QHJ11377.1"/>
    </source>
</evidence>
<dbReference type="EC" id="2.4.1.281" evidence="4"/>
<proteinExistence type="inferred from homology"/>
<dbReference type="OrthoDB" id="9776657at2"/>
<keyword evidence="6" id="KW-1185">Reference proteome</keyword>
<dbReference type="GO" id="GO:0005975">
    <property type="term" value="P:carbohydrate metabolic process"/>
    <property type="evidence" value="ECO:0007669"/>
    <property type="project" value="UniProtKB-UniRule"/>
</dbReference>
<keyword evidence="4" id="KW-0961">Cell wall biogenesis/degradation</keyword>
<dbReference type="SUPFAM" id="SSF75005">
    <property type="entry name" value="Arabinanase/levansucrase/invertase"/>
    <property type="match status" value="1"/>
</dbReference>
<keyword evidence="1 4" id="KW-0328">Glycosyltransferase</keyword>
<dbReference type="GO" id="GO:0071555">
    <property type="term" value="P:cell wall organization"/>
    <property type="evidence" value="ECO:0007669"/>
    <property type="project" value="UniProtKB-KW"/>
</dbReference>
<comment type="similarity">
    <text evidence="3 4">Belongs to the glycosyl hydrolase 130 family.</text>
</comment>
<dbReference type="HAMAP" id="MF_00928">
    <property type="entry name" value="Man_Glc_phosphorylase"/>
    <property type="match status" value="1"/>
</dbReference>
<evidence type="ECO:0000256" key="1">
    <source>
        <dbReference type="ARBA" id="ARBA00022676"/>
    </source>
</evidence>
<dbReference type="PANTHER" id="PTHR34106">
    <property type="entry name" value="GLYCOSIDASE"/>
    <property type="match status" value="1"/>
</dbReference>
<dbReference type="Gene3D" id="2.115.10.20">
    <property type="entry name" value="Glycosyl hydrolase domain, family 43"/>
    <property type="match status" value="1"/>
</dbReference>
<evidence type="ECO:0000313" key="6">
    <source>
        <dbReference type="Proteomes" id="UP000464524"/>
    </source>
</evidence>
<dbReference type="InterPro" id="IPR028583">
    <property type="entry name" value="Man_Glc_phosphorylase"/>
</dbReference>
<dbReference type="InterPro" id="IPR023296">
    <property type="entry name" value="Glyco_hydro_beta-prop_sf"/>
</dbReference>
<dbReference type="Proteomes" id="UP000464524">
    <property type="component" value="Chromosome"/>
</dbReference>
<protein>
    <recommendedName>
        <fullName evidence="4">4-O-beta-D-mannosyl-D-glucose phosphorylase</fullName>
        <shortName evidence="4">MGP</shortName>
        <shortName evidence="4">Mannosylglucose phosphorylase</shortName>
        <ecNumber evidence="4">2.4.1.281</ecNumber>
    </recommendedName>
</protein>
<keyword evidence="2 4" id="KW-0808">Transferase</keyword>
<comment type="function">
    <text evidence="4">Converts 4-O-beta-D-mannopyranosyl-D-glucopyranose (Man-Glc) to mannose 1-phosphate (Man1P) and glucose.</text>
</comment>
<dbReference type="InterPro" id="IPR007184">
    <property type="entry name" value="Mannoside_phosphorylase"/>
</dbReference>
<evidence type="ECO:0000256" key="3">
    <source>
        <dbReference type="ARBA" id="ARBA00024356"/>
    </source>
</evidence>
<dbReference type="PANTHER" id="PTHR34106:SF1">
    <property type="entry name" value="1,4-BETA-MANNOSYL-N-ACETYLGLUCOSAMINE PHOSPHORYLASE"/>
    <property type="match status" value="1"/>
</dbReference>
<dbReference type="EMBL" id="CP047656">
    <property type="protein sequence ID" value="QHJ11377.1"/>
    <property type="molecule type" value="Genomic_DNA"/>
</dbReference>
<accession>A0A857JK72</accession>
<evidence type="ECO:0000256" key="4">
    <source>
        <dbReference type="HAMAP-Rule" id="MF_00928"/>
    </source>
</evidence>
<dbReference type="AlphaFoldDB" id="A0A857JK72"/>